<evidence type="ECO:0000313" key="7">
    <source>
        <dbReference type="Proteomes" id="UP000030012"/>
    </source>
</evidence>
<evidence type="ECO:0000313" key="6">
    <source>
        <dbReference type="EMBL" id="KGM98404.1"/>
    </source>
</evidence>
<dbReference type="InterPro" id="IPR018490">
    <property type="entry name" value="cNMP-bd_dom_sf"/>
</dbReference>
<accession>A0A0A0IAB5</accession>
<dbReference type="Proteomes" id="UP000030012">
    <property type="component" value="Unassembled WGS sequence"/>
</dbReference>
<dbReference type="InterPro" id="IPR036390">
    <property type="entry name" value="WH_DNA-bd_sf"/>
</dbReference>
<dbReference type="PANTHER" id="PTHR24567">
    <property type="entry name" value="CRP FAMILY TRANSCRIPTIONAL REGULATORY PROTEIN"/>
    <property type="match status" value="1"/>
</dbReference>
<dbReference type="Pfam" id="PF00027">
    <property type="entry name" value="cNMP_binding"/>
    <property type="match status" value="1"/>
</dbReference>
<dbReference type="SMART" id="SM00100">
    <property type="entry name" value="cNMP"/>
    <property type="match status" value="1"/>
</dbReference>
<name>A0A0A0IAB5_CLONO</name>
<dbReference type="GO" id="GO:0003677">
    <property type="term" value="F:DNA binding"/>
    <property type="evidence" value="ECO:0007669"/>
    <property type="project" value="UniProtKB-KW"/>
</dbReference>
<proteinExistence type="predicted"/>
<evidence type="ECO:0000259" key="5">
    <source>
        <dbReference type="PROSITE" id="PS51063"/>
    </source>
</evidence>
<dbReference type="OrthoDB" id="3176638at2"/>
<dbReference type="SMART" id="SM00419">
    <property type="entry name" value="HTH_CRP"/>
    <property type="match status" value="1"/>
</dbReference>
<reference evidence="6 7" key="1">
    <citation type="submission" date="2014-01" db="EMBL/GenBank/DDBJ databases">
        <title>Plasmidome dynamics in the species complex Clostridium novyi sensu lato converts strains of independent lineages into distinctly different pathogens.</title>
        <authorList>
            <person name="Skarin H."/>
            <person name="Segerman B."/>
        </authorList>
    </citation>
    <scope>NUCLEOTIDE SEQUENCE [LARGE SCALE GENOMIC DNA]</scope>
    <source>
        <strain evidence="6 7">4552</strain>
    </source>
</reference>
<dbReference type="InterPro" id="IPR012318">
    <property type="entry name" value="HTH_CRP"/>
</dbReference>
<evidence type="ECO:0000256" key="2">
    <source>
        <dbReference type="ARBA" id="ARBA00023125"/>
    </source>
</evidence>
<organism evidence="6 7">
    <name type="scientific">Clostridium novyi A str. 4552</name>
    <dbReference type="NCBI Taxonomy" id="1444289"/>
    <lineage>
        <taxon>Bacteria</taxon>
        <taxon>Bacillati</taxon>
        <taxon>Bacillota</taxon>
        <taxon>Clostridia</taxon>
        <taxon>Eubacteriales</taxon>
        <taxon>Clostridiaceae</taxon>
        <taxon>Clostridium</taxon>
    </lineage>
</organism>
<dbReference type="PROSITE" id="PS51063">
    <property type="entry name" value="HTH_CRP_2"/>
    <property type="match status" value="1"/>
</dbReference>
<dbReference type="Gene3D" id="2.60.120.10">
    <property type="entry name" value="Jelly Rolls"/>
    <property type="match status" value="1"/>
</dbReference>
<dbReference type="InterPro" id="IPR000595">
    <property type="entry name" value="cNMP-bd_dom"/>
</dbReference>
<keyword evidence="1" id="KW-0805">Transcription regulation</keyword>
<evidence type="ECO:0000256" key="1">
    <source>
        <dbReference type="ARBA" id="ARBA00023015"/>
    </source>
</evidence>
<dbReference type="GO" id="GO:0003700">
    <property type="term" value="F:DNA-binding transcription factor activity"/>
    <property type="evidence" value="ECO:0007669"/>
    <property type="project" value="TreeGrafter"/>
</dbReference>
<keyword evidence="2" id="KW-0238">DNA-binding</keyword>
<evidence type="ECO:0000256" key="3">
    <source>
        <dbReference type="ARBA" id="ARBA00023163"/>
    </source>
</evidence>
<dbReference type="PANTHER" id="PTHR24567:SF58">
    <property type="entry name" value="CYCLIC AMP-BINDING REGULATORY PROTEIN"/>
    <property type="match status" value="1"/>
</dbReference>
<dbReference type="Pfam" id="PF13545">
    <property type="entry name" value="HTH_Crp_2"/>
    <property type="match status" value="1"/>
</dbReference>
<dbReference type="CDD" id="cd00038">
    <property type="entry name" value="CAP_ED"/>
    <property type="match status" value="1"/>
</dbReference>
<dbReference type="InterPro" id="IPR050397">
    <property type="entry name" value="Env_Response_Regulators"/>
</dbReference>
<dbReference type="GO" id="GO:0005829">
    <property type="term" value="C:cytosol"/>
    <property type="evidence" value="ECO:0007669"/>
    <property type="project" value="TreeGrafter"/>
</dbReference>
<dbReference type="RefSeq" id="WP_039251721.1">
    <property type="nucleotide sequence ID" value="NZ_JENJ01000001.1"/>
</dbReference>
<dbReference type="PROSITE" id="PS50042">
    <property type="entry name" value="CNMP_BINDING_3"/>
    <property type="match status" value="1"/>
</dbReference>
<feature type="domain" description="HTH crp-type" evidence="5">
    <location>
        <begin position="150"/>
        <end position="218"/>
    </location>
</feature>
<sequence>MDNLINSLSLCFLFNNFENDHILKIINSINYKVTSYEKGETIAIEGDPIHSIGLVLDGCVEVQKNYSSGKMVAINRIKRGNVFGEAIIFSNKNTYPSTIVAFENSEVFFISKKDILTMCASNTLFLNNFMRLLSNRILKLNKILRDISYETIRAKLCNFILNEYKIQKSMKIKLSSSRQEMADSFGITRPSLSRELSNMKNDGLIDFEKKYITILDLEEIENALLNS</sequence>
<dbReference type="AlphaFoldDB" id="A0A0A0IAB5"/>
<feature type="domain" description="Cyclic nucleotide-binding" evidence="4">
    <location>
        <begin position="13"/>
        <end position="113"/>
    </location>
</feature>
<comment type="caution">
    <text evidence="6">The sequence shown here is derived from an EMBL/GenBank/DDBJ whole genome shotgun (WGS) entry which is preliminary data.</text>
</comment>
<dbReference type="SUPFAM" id="SSF46785">
    <property type="entry name" value="Winged helix' DNA-binding domain"/>
    <property type="match status" value="1"/>
</dbReference>
<dbReference type="EMBL" id="JENJ01000001">
    <property type="protein sequence ID" value="KGM98404.1"/>
    <property type="molecule type" value="Genomic_DNA"/>
</dbReference>
<gene>
    <name evidence="6" type="ORF">Z968_00180</name>
</gene>
<dbReference type="SUPFAM" id="SSF51206">
    <property type="entry name" value="cAMP-binding domain-like"/>
    <property type="match status" value="1"/>
</dbReference>
<dbReference type="InterPro" id="IPR014710">
    <property type="entry name" value="RmlC-like_jellyroll"/>
</dbReference>
<protein>
    <submittedName>
        <fullName evidence="6">cAMP-binding protein</fullName>
    </submittedName>
</protein>
<keyword evidence="3" id="KW-0804">Transcription</keyword>
<evidence type="ECO:0000259" key="4">
    <source>
        <dbReference type="PROSITE" id="PS50042"/>
    </source>
</evidence>